<dbReference type="SMART" id="SM00256">
    <property type="entry name" value="FBOX"/>
    <property type="match status" value="1"/>
</dbReference>
<dbReference type="InterPro" id="IPR036047">
    <property type="entry name" value="F-box-like_dom_sf"/>
</dbReference>
<dbReference type="Gene3D" id="1.20.1280.50">
    <property type="match status" value="1"/>
</dbReference>
<gene>
    <name evidence="2" type="ORF">Agabi119p4_3823</name>
</gene>
<organism evidence="2 3">
    <name type="scientific">Agaricus bisporus var. burnettii</name>
    <dbReference type="NCBI Taxonomy" id="192524"/>
    <lineage>
        <taxon>Eukaryota</taxon>
        <taxon>Fungi</taxon>
        <taxon>Dikarya</taxon>
        <taxon>Basidiomycota</taxon>
        <taxon>Agaricomycotina</taxon>
        <taxon>Agaricomycetes</taxon>
        <taxon>Agaricomycetidae</taxon>
        <taxon>Agaricales</taxon>
        <taxon>Agaricineae</taxon>
        <taxon>Agaricaceae</taxon>
        <taxon>Agaricus</taxon>
    </lineage>
</organism>
<dbReference type="EMBL" id="JABXXO010000005">
    <property type="protein sequence ID" value="KAF7777751.1"/>
    <property type="molecule type" value="Genomic_DNA"/>
</dbReference>
<sequence>MHLLDLPAEILFEILIWLDGNSLIVCRSVSKFLRAFLDDRPEFEYQYRLVKQGLVSTYGIRYPYENRLLTLKSFSRAWRASEIPRPPTQIYPIEGDCIAYELVAGVFAKTDGLNLTVQWLPSFLRPARQLVRSQAQLGIPIKDFALDPTQDVVALLEADNLPPVVLQGRKVNIHLRTLSTNMPHPEAQMPTISFDIPYSPRGNDLSAVTIQLGSDILSLFFSVGPGQLHLLLWDWKSGATILNSMYPTLHLPPFTRSFELLGPRSYAVLSIEGSGCIYIYNIDYPRKPIIPPFCVAKLNFPDLQRGIHLASISSHTGPFLGRPRNDSLFTTASDSRVYVISVRFLNSAYPHGTFFLLHSAFLPYLQIGGVQSEELDVPWETWSHRKFFFIPLEIPSNWLRYAHGTRVLLSTGNESRNVTILDFNVNEFTHSIRDSDSNWTNIYPQLRYSSALTPTMWKLSLQTACTSFMIDEGFVLGLQTTGNFEETIRNLEVFSMYPTPNVT</sequence>
<dbReference type="Pfam" id="PF00646">
    <property type="entry name" value="F-box"/>
    <property type="match status" value="1"/>
</dbReference>
<comment type="caution">
    <text evidence="2">The sequence shown here is derived from an EMBL/GenBank/DDBJ whole genome shotgun (WGS) entry which is preliminary data.</text>
</comment>
<reference evidence="2 3" key="1">
    <citation type="journal article" name="Sci. Rep.">
        <title>Telomere-to-telomere assembled and centromere annotated genomes of the two main subspecies of the button mushroom Agaricus bisporus reveal especially polymorphic chromosome ends.</title>
        <authorList>
            <person name="Sonnenberg A.S.M."/>
            <person name="Sedaghat-Telgerd N."/>
            <person name="Lavrijssen B."/>
            <person name="Ohm R.A."/>
            <person name="Hendrickx P.M."/>
            <person name="Scholtmeijer K."/>
            <person name="Baars J.J.P."/>
            <person name="van Peer A."/>
        </authorList>
    </citation>
    <scope>NUCLEOTIDE SEQUENCE [LARGE SCALE GENOMIC DNA]</scope>
    <source>
        <strain evidence="2 3">H119_p4</strain>
    </source>
</reference>
<dbReference type="PROSITE" id="PS50181">
    <property type="entry name" value="FBOX"/>
    <property type="match status" value="1"/>
</dbReference>
<dbReference type="InterPro" id="IPR001810">
    <property type="entry name" value="F-box_dom"/>
</dbReference>
<dbReference type="SUPFAM" id="SSF81383">
    <property type="entry name" value="F-box domain"/>
    <property type="match status" value="1"/>
</dbReference>
<proteinExistence type="predicted"/>
<evidence type="ECO:0000259" key="1">
    <source>
        <dbReference type="PROSITE" id="PS50181"/>
    </source>
</evidence>
<evidence type="ECO:0000313" key="2">
    <source>
        <dbReference type="EMBL" id="KAF7777751.1"/>
    </source>
</evidence>
<accession>A0A8H7F5R9</accession>
<evidence type="ECO:0000313" key="3">
    <source>
        <dbReference type="Proteomes" id="UP000629468"/>
    </source>
</evidence>
<dbReference type="Proteomes" id="UP000629468">
    <property type="component" value="Unassembled WGS sequence"/>
</dbReference>
<protein>
    <recommendedName>
        <fullName evidence="1">F-box domain-containing protein</fullName>
    </recommendedName>
</protein>
<name>A0A8H7F5R9_AGABI</name>
<feature type="domain" description="F-box" evidence="1">
    <location>
        <begin position="1"/>
        <end position="50"/>
    </location>
</feature>
<dbReference type="AlphaFoldDB" id="A0A8H7F5R9"/>